<comment type="caution">
    <text evidence="13">The sequence shown here is derived from an EMBL/GenBank/DDBJ whole genome shotgun (WGS) entry which is preliminary data.</text>
</comment>
<comment type="cofactor">
    <cofactor evidence="1 11">
        <name>pyridoxal 5'-phosphate</name>
        <dbReference type="ChEBI" id="CHEBI:597326"/>
    </cofactor>
</comment>
<dbReference type="Proteomes" id="UP000441585">
    <property type="component" value="Unassembled WGS sequence"/>
</dbReference>
<evidence type="ECO:0000313" key="13">
    <source>
        <dbReference type="EMBL" id="MRX52540.1"/>
    </source>
</evidence>
<dbReference type="FunFam" id="3.20.10.10:FF:000002">
    <property type="entry name" value="D-alanine aminotransferase"/>
    <property type="match status" value="1"/>
</dbReference>
<dbReference type="GO" id="GO:0008652">
    <property type="term" value="P:amino acid biosynthetic process"/>
    <property type="evidence" value="ECO:0007669"/>
    <property type="project" value="UniProtKB-ARBA"/>
</dbReference>
<evidence type="ECO:0000313" key="14">
    <source>
        <dbReference type="Proteomes" id="UP000441585"/>
    </source>
</evidence>
<dbReference type="AlphaFoldDB" id="A0A6I2M394"/>
<accession>A0A6I2M394</accession>
<dbReference type="PANTHER" id="PTHR42743:SF10">
    <property type="entry name" value="D-ALANINE AMINOTRANSFERASE"/>
    <property type="match status" value="1"/>
</dbReference>
<evidence type="ECO:0000256" key="8">
    <source>
        <dbReference type="ARBA" id="ARBA00022898"/>
    </source>
</evidence>
<keyword evidence="14" id="KW-1185">Reference proteome</keyword>
<dbReference type="SUPFAM" id="SSF56752">
    <property type="entry name" value="D-aminoacid aminotransferase-like PLP-dependent enzymes"/>
    <property type="match status" value="1"/>
</dbReference>
<dbReference type="InterPro" id="IPR018300">
    <property type="entry name" value="Aminotrans_IV_CS"/>
</dbReference>
<evidence type="ECO:0000256" key="7">
    <source>
        <dbReference type="ARBA" id="ARBA00022679"/>
    </source>
</evidence>
<evidence type="ECO:0000256" key="12">
    <source>
        <dbReference type="RuleBase" id="RU004520"/>
    </source>
</evidence>
<dbReference type="Gene3D" id="3.20.10.10">
    <property type="entry name" value="D-amino Acid Aminotransferase, subunit A, domain 2"/>
    <property type="match status" value="1"/>
</dbReference>
<evidence type="ECO:0000256" key="10">
    <source>
        <dbReference type="RuleBase" id="RU004106"/>
    </source>
</evidence>
<proteinExistence type="inferred from homology"/>
<dbReference type="CDD" id="cd01558">
    <property type="entry name" value="D-AAT_like"/>
    <property type="match status" value="1"/>
</dbReference>
<reference evidence="13 14" key="1">
    <citation type="submission" date="2019-11" db="EMBL/GenBank/DDBJ databases">
        <title>Bacillus idriensis genome.</title>
        <authorList>
            <person name="Konopka E.N."/>
            <person name="Newman J.D."/>
        </authorList>
    </citation>
    <scope>NUCLEOTIDE SEQUENCE [LARGE SCALE GENOMIC DNA]</scope>
    <source>
        <strain evidence="13 14">DSM 19097</strain>
    </source>
</reference>
<dbReference type="InterPro" id="IPR036038">
    <property type="entry name" value="Aminotransferase-like"/>
</dbReference>
<name>A0A6I2M394_9BACI</name>
<gene>
    <name evidence="13" type="primary">dat</name>
    <name evidence="13" type="ORF">GJU41_01035</name>
</gene>
<evidence type="ECO:0000256" key="11">
    <source>
        <dbReference type="RuleBase" id="RU004516"/>
    </source>
</evidence>
<dbReference type="Gene3D" id="3.30.470.10">
    <property type="match status" value="1"/>
</dbReference>
<dbReference type="InterPro" id="IPR043131">
    <property type="entry name" value="BCAT-like_N"/>
</dbReference>
<dbReference type="InterPro" id="IPR043132">
    <property type="entry name" value="BCAT-like_C"/>
</dbReference>
<evidence type="ECO:0000256" key="2">
    <source>
        <dbReference type="ARBA" id="ARBA00009320"/>
    </source>
</evidence>
<dbReference type="InterPro" id="IPR001544">
    <property type="entry name" value="Aminotrans_IV"/>
</dbReference>
<evidence type="ECO:0000256" key="5">
    <source>
        <dbReference type="ARBA" id="ARBA00021779"/>
    </source>
</evidence>
<dbReference type="GO" id="GO:0030170">
    <property type="term" value="F:pyridoxal phosphate binding"/>
    <property type="evidence" value="ECO:0007669"/>
    <property type="project" value="InterPro"/>
</dbReference>
<comment type="function">
    <text evidence="12">Acts on the D-isomers of alanine, leucine, aspartate, glutamate, aminobutyrate, norvaline and asparagine. The enzyme transfers an amino group from a substrate D-amino acid to the pyridoxal phosphate cofactor to form pyridoxamine and an alpha-keto acid in the first half-reaction.</text>
</comment>
<evidence type="ECO:0000256" key="9">
    <source>
        <dbReference type="ARBA" id="ARBA00047911"/>
    </source>
</evidence>
<dbReference type="GO" id="GO:0046394">
    <property type="term" value="P:carboxylic acid biosynthetic process"/>
    <property type="evidence" value="ECO:0007669"/>
    <property type="project" value="UniProtKB-ARBA"/>
</dbReference>
<comment type="subunit">
    <text evidence="3">Homodimer.</text>
</comment>
<evidence type="ECO:0000256" key="3">
    <source>
        <dbReference type="ARBA" id="ARBA00011738"/>
    </source>
</evidence>
<dbReference type="InterPro" id="IPR050571">
    <property type="entry name" value="Class-IV_PLP-Dep_Aminotrnsfr"/>
</dbReference>
<organism evidence="13 14">
    <name type="scientific">Metabacillus idriensis</name>
    <dbReference type="NCBI Taxonomy" id="324768"/>
    <lineage>
        <taxon>Bacteria</taxon>
        <taxon>Bacillati</taxon>
        <taxon>Bacillota</taxon>
        <taxon>Bacilli</taxon>
        <taxon>Bacillales</taxon>
        <taxon>Bacillaceae</taxon>
        <taxon>Metabacillus</taxon>
    </lineage>
</organism>
<evidence type="ECO:0000256" key="6">
    <source>
        <dbReference type="ARBA" id="ARBA00022576"/>
    </source>
</evidence>
<comment type="similarity">
    <text evidence="2 10">Belongs to the class-IV pyridoxal-phosphate-dependent aminotransferase family.</text>
</comment>
<evidence type="ECO:0000256" key="1">
    <source>
        <dbReference type="ARBA" id="ARBA00001933"/>
    </source>
</evidence>
<keyword evidence="7 13" id="KW-0808">Transferase</keyword>
<dbReference type="InterPro" id="IPR005784">
    <property type="entry name" value="D_amino_transT"/>
</dbReference>
<protein>
    <recommendedName>
        <fullName evidence="5 12">D-alanine aminotransferase</fullName>
        <ecNumber evidence="4 12">2.6.1.21</ecNumber>
    </recommendedName>
</protein>
<dbReference type="GO" id="GO:0047810">
    <property type="term" value="F:D-alanine-2-oxoglutarate aminotransferase activity"/>
    <property type="evidence" value="ECO:0007669"/>
    <property type="project" value="UniProtKB-EC"/>
</dbReference>
<dbReference type="RefSeq" id="WP_070876124.1">
    <property type="nucleotide sequence ID" value="NZ_CAJGAA010000001.1"/>
</dbReference>
<evidence type="ECO:0000256" key="4">
    <source>
        <dbReference type="ARBA" id="ARBA00012874"/>
    </source>
</evidence>
<dbReference type="PANTHER" id="PTHR42743">
    <property type="entry name" value="AMINO-ACID AMINOTRANSFERASE"/>
    <property type="match status" value="1"/>
</dbReference>
<dbReference type="EMBL" id="WKKF01000001">
    <property type="protein sequence ID" value="MRX52540.1"/>
    <property type="molecule type" value="Genomic_DNA"/>
</dbReference>
<dbReference type="EC" id="2.6.1.21" evidence="4 12"/>
<dbReference type="GO" id="GO:0005829">
    <property type="term" value="C:cytosol"/>
    <property type="evidence" value="ECO:0007669"/>
    <property type="project" value="TreeGrafter"/>
</dbReference>
<dbReference type="NCBIfam" id="TIGR01121">
    <property type="entry name" value="D_amino_aminoT"/>
    <property type="match status" value="1"/>
</dbReference>
<dbReference type="Pfam" id="PF01063">
    <property type="entry name" value="Aminotran_4"/>
    <property type="match status" value="1"/>
</dbReference>
<dbReference type="GO" id="GO:0046416">
    <property type="term" value="P:D-amino acid metabolic process"/>
    <property type="evidence" value="ECO:0007669"/>
    <property type="project" value="InterPro"/>
</dbReference>
<dbReference type="PROSITE" id="PS00770">
    <property type="entry name" value="AA_TRANSFER_CLASS_4"/>
    <property type="match status" value="1"/>
</dbReference>
<dbReference type="FunFam" id="3.30.470.10:FF:000009">
    <property type="entry name" value="D-alanine aminotransferase"/>
    <property type="match status" value="1"/>
</dbReference>
<keyword evidence="6 13" id="KW-0032">Aminotransferase</keyword>
<sequence>MYILLNGEFKQKNEVSIDFEDRGYQFGDGVYEVIRVYNGSYFAMKEHMERFVRSAKEIKIVLMHSAEELTGMLNELIQKNQVHDGAVYMQVTRGVTGRKHLFPGKDVTPQIVAYPIPCSKPVKEQEKGIKLYLMEDIRWLRCDIKSLNLLGNVLAKQEAYENKAYEALLHRGEHITEGSSSNFYGVKNGTIYTHPANHLILNGVTRMKVADLCRKNGLTLAEEMLKVDGLKTLDEAFITSTTSEVIPVTEIDSMKVGKGVPGPVTRELQRLFEEMIHNEEKVIG</sequence>
<comment type="catalytic activity">
    <reaction evidence="9 12">
        <text>D-alanine + 2-oxoglutarate = D-glutamate + pyruvate</text>
        <dbReference type="Rhea" id="RHEA:15869"/>
        <dbReference type="ChEBI" id="CHEBI:15361"/>
        <dbReference type="ChEBI" id="CHEBI:16810"/>
        <dbReference type="ChEBI" id="CHEBI:29986"/>
        <dbReference type="ChEBI" id="CHEBI:57416"/>
        <dbReference type="EC" id="2.6.1.21"/>
    </reaction>
</comment>
<keyword evidence="8 11" id="KW-0663">Pyridoxal phosphate</keyword>